<protein>
    <submittedName>
        <fullName evidence="2">Uncharacterized protein</fullName>
    </submittedName>
</protein>
<proteinExistence type="predicted"/>
<keyword evidence="3" id="KW-1185">Reference proteome</keyword>
<comment type="caution">
    <text evidence="2">The sequence shown here is derived from an EMBL/GenBank/DDBJ whole genome shotgun (WGS) entry which is preliminary data.</text>
</comment>
<dbReference type="EMBL" id="BGPR01056184">
    <property type="protein sequence ID" value="GBO32706.1"/>
    <property type="molecule type" value="Genomic_DNA"/>
</dbReference>
<gene>
    <name evidence="2" type="ORF">AVEN_28844_1</name>
</gene>
<name>A0A4Y2W877_ARAVE</name>
<accession>A0A4Y2W877</accession>
<feature type="region of interest" description="Disordered" evidence="1">
    <location>
        <begin position="45"/>
        <end position="68"/>
    </location>
</feature>
<dbReference type="Proteomes" id="UP000499080">
    <property type="component" value="Unassembled WGS sequence"/>
</dbReference>
<evidence type="ECO:0000256" key="1">
    <source>
        <dbReference type="SAM" id="MobiDB-lite"/>
    </source>
</evidence>
<sequence>MDLVILNPGQTAKSTPELAPPTLNFHATPEGGRLTHVRFNVHQAHKHDGSSVESGLEPRPSGSKVKIFPQGHCGTSNFRERYIIYEAEYHFQYF</sequence>
<evidence type="ECO:0000313" key="3">
    <source>
        <dbReference type="Proteomes" id="UP000499080"/>
    </source>
</evidence>
<reference evidence="2 3" key="1">
    <citation type="journal article" date="2019" name="Sci. Rep.">
        <title>Orb-weaving spider Araneus ventricosus genome elucidates the spidroin gene catalogue.</title>
        <authorList>
            <person name="Kono N."/>
            <person name="Nakamura H."/>
            <person name="Ohtoshi R."/>
            <person name="Moran D.A.P."/>
            <person name="Shinohara A."/>
            <person name="Yoshida Y."/>
            <person name="Fujiwara M."/>
            <person name="Mori M."/>
            <person name="Tomita M."/>
            <person name="Arakawa K."/>
        </authorList>
    </citation>
    <scope>NUCLEOTIDE SEQUENCE [LARGE SCALE GENOMIC DNA]</scope>
</reference>
<feature type="region of interest" description="Disordered" evidence="1">
    <location>
        <begin position="1"/>
        <end position="21"/>
    </location>
</feature>
<dbReference type="AlphaFoldDB" id="A0A4Y2W877"/>
<organism evidence="2 3">
    <name type="scientific">Araneus ventricosus</name>
    <name type="common">Orbweaver spider</name>
    <name type="synonym">Epeira ventricosa</name>
    <dbReference type="NCBI Taxonomy" id="182803"/>
    <lineage>
        <taxon>Eukaryota</taxon>
        <taxon>Metazoa</taxon>
        <taxon>Ecdysozoa</taxon>
        <taxon>Arthropoda</taxon>
        <taxon>Chelicerata</taxon>
        <taxon>Arachnida</taxon>
        <taxon>Araneae</taxon>
        <taxon>Araneomorphae</taxon>
        <taxon>Entelegynae</taxon>
        <taxon>Araneoidea</taxon>
        <taxon>Araneidae</taxon>
        <taxon>Araneus</taxon>
    </lineage>
</organism>
<evidence type="ECO:0000313" key="2">
    <source>
        <dbReference type="EMBL" id="GBO32706.1"/>
    </source>
</evidence>